<dbReference type="GeneID" id="66104661"/>
<evidence type="ECO:0000313" key="1">
    <source>
        <dbReference type="EMBL" id="KAG7439252.1"/>
    </source>
</evidence>
<gene>
    <name evidence="1" type="ORF">BT62DRAFT_822882</name>
</gene>
<sequence length="78" mass="9225">PTTKALYEGLWKQPFQNKIADFIWKTIHDVNKGGKYFKHFKPEAQYCACGEIESMDHILHRCEKSGQSKVWKRIGKLW</sequence>
<name>A0A9P8ALW3_9AGAR</name>
<dbReference type="AlphaFoldDB" id="A0A9P8ALW3"/>
<dbReference type="OrthoDB" id="2976650at2759"/>
<accession>A0A9P8ALW3</accession>
<reference evidence="1" key="1">
    <citation type="submission" date="2020-11" db="EMBL/GenBank/DDBJ databases">
        <title>Adaptations for nitrogen fixation in a non-lichenized fungal sporocarp promotes dispersal by wood-feeding termites.</title>
        <authorList>
            <consortium name="DOE Joint Genome Institute"/>
            <person name="Koch R.A."/>
            <person name="Yoon G."/>
            <person name="Arayal U."/>
            <person name="Lail K."/>
            <person name="Amirebrahimi M."/>
            <person name="Labutti K."/>
            <person name="Lipzen A."/>
            <person name="Riley R."/>
            <person name="Barry K."/>
            <person name="Henrissat B."/>
            <person name="Grigoriev I.V."/>
            <person name="Herr J.R."/>
            <person name="Aime M.C."/>
        </authorList>
    </citation>
    <scope>NUCLEOTIDE SEQUENCE</scope>
    <source>
        <strain evidence="1">MCA 3950</strain>
    </source>
</reference>
<proteinExistence type="predicted"/>
<dbReference type="EMBL" id="MU250603">
    <property type="protein sequence ID" value="KAG7439252.1"/>
    <property type="molecule type" value="Genomic_DNA"/>
</dbReference>
<protein>
    <recommendedName>
        <fullName evidence="3">Reverse transcriptase</fullName>
    </recommendedName>
</protein>
<dbReference type="RefSeq" id="XP_043032756.1">
    <property type="nucleotide sequence ID" value="XM_043182364.1"/>
</dbReference>
<feature type="non-terminal residue" evidence="1">
    <location>
        <position position="1"/>
    </location>
</feature>
<dbReference type="Proteomes" id="UP000812287">
    <property type="component" value="Unassembled WGS sequence"/>
</dbReference>
<comment type="caution">
    <text evidence="1">The sequence shown here is derived from an EMBL/GenBank/DDBJ whole genome shotgun (WGS) entry which is preliminary data.</text>
</comment>
<evidence type="ECO:0000313" key="2">
    <source>
        <dbReference type="Proteomes" id="UP000812287"/>
    </source>
</evidence>
<keyword evidence="2" id="KW-1185">Reference proteome</keyword>
<evidence type="ECO:0008006" key="3">
    <source>
        <dbReference type="Google" id="ProtNLM"/>
    </source>
</evidence>
<feature type="non-terminal residue" evidence="1">
    <location>
        <position position="78"/>
    </location>
</feature>
<organism evidence="1 2">
    <name type="scientific">Guyanagaster necrorhizus</name>
    <dbReference type="NCBI Taxonomy" id="856835"/>
    <lineage>
        <taxon>Eukaryota</taxon>
        <taxon>Fungi</taxon>
        <taxon>Dikarya</taxon>
        <taxon>Basidiomycota</taxon>
        <taxon>Agaricomycotina</taxon>
        <taxon>Agaricomycetes</taxon>
        <taxon>Agaricomycetidae</taxon>
        <taxon>Agaricales</taxon>
        <taxon>Marasmiineae</taxon>
        <taxon>Physalacriaceae</taxon>
        <taxon>Guyanagaster</taxon>
    </lineage>
</organism>